<name>A0AAV1HRL6_9CHLO</name>
<dbReference type="Gene3D" id="3.30.1200.10">
    <property type="entry name" value="YggU-like"/>
    <property type="match status" value="1"/>
</dbReference>
<evidence type="ECO:0000313" key="3">
    <source>
        <dbReference type="EMBL" id="CAK0737295.1"/>
    </source>
</evidence>
<reference evidence="3 4" key="1">
    <citation type="submission" date="2023-10" db="EMBL/GenBank/DDBJ databases">
        <authorList>
            <person name="Maclean D."/>
            <person name="Macfadyen A."/>
        </authorList>
    </citation>
    <scope>NUCLEOTIDE SEQUENCE [LARGE SCALE GENOMIC DNA]</scope>
</reference>
<organism evidence="3 4">
    <name type="scientific">Coccomyxa viridis</name>
    <dbReference type="NCBI Taxonomy" id="1274662"/>
    <lineage>
        <taxon>Eukaryota</taxon>
        <taxon>Viridiplantae</taxon>
        <taxon>Chlorophyta</taxon>
        <taxon>core chlorophytes</taxon>
        <taxon>Trebouxiophyceae</taxon>
        <taxon>Trebouxiophyceae incertae sedis</taxon>
        <taxon>Coccomyxaceae</taxon>
        <taxon>Coccomyxa</taxon>
    </lineage>
</organism>
<dbReference type="Proteomes" id="UP001314263">
    <property type="component" value="Unassembled WGS sequence"/>
</dbReference>
<dbReference type="InterPro" id="IPR057965">
    <property type="entry name" value="STEEP1_dom"/>
</dbReference>
<gene>
    <name evidence="3" type="ORF">CVIRNUC_000888</name>
</gene>
<dbReference type="SUPFAM" id="SSF69786">
    <property type="entry name" value="YggU-like"/>
    <property type="match status" value="1"/>
</dbReference>
<dbReference type="PANTHER" id="PTHR47525:SF1">
    <property type="entry name" value="OS07G0295200 PROTEIN"/>
    <property type="match status" value="1"/>
</dbReference>
<evidence type="ECO:0000259" key="2">
    <source>
        <dbReference type="Pfam" id="PF25809"/>
    </source>
</evidence>
<evidence type="ECO:0000313" key="4">
    <source>
        <dbReference type="Proteomes" id="UP001314263"/>
    </source>
</evidence>
<sequence length="232" mass="25869">MPKRTTLTYSSEDALADNEQQLHVYYCKYSGRHVLTTTCDLRRAPKRRTDGASVLDTGKYMCKMNTREAGTKIIKRHNGTYEKQYRQNLGKLVVAYRSEPDGKLLYILPNALTADSMAEGPQGAGKAPVPPCIMAIGNDTTQISLDIDDRADKAEIMKISADNVRLSIIHGVSHEDANEELLEFVRGILGVRLSQLSVMRGESTRHKLVLVKAVAPATAFDKLQAHFEKHRK</sequence>
<comment type="caution">
    <text evidence="3">The sequence shown here is derived from an EMBL/GenBank/DDBJ whole genome shotgun (WGS) entry which is preliminary data.</text>
</comment>
<protein>
    <recommendedName>
        <fullName evidence="2">STEEP1 domain-containing protein</fullName>
    </recommendedName>
</protein>
<evidence type="ECO:0000256" key="1">
    <source>
        <dbReference type="ARBA" id="ARBA00010364"/>
    </source>
</evidence>
<dbReference type="PANTHER" id="PTHR47525">
    <property type="entry name" value="OS07G0295200 PROTEIN"/>
    <property type="match status" value="1"/>
</dbReference>
<keyword evidence="4" id="KW-1185">Reference proteome</keyword>
<proteinExistence type="inferred from homology"/>
<dbReference type="EMBL" id="CAUYUE010000001">
    <property type="protein sequence ID" value="CAK0737295.1"/>
    <property type="molecule type" value="Genomic_DNA"/>
</dbReference>
<comment type="similarity">
    <text evidence="1">Belongs to the UPF0235 family.</text>
</comment>
<dbReference type="AlphaFoldDB" id="A0AAV1HRL6"/>
<dbReference type="Pfam" id="PF02594">
    <property type="entry name" value="DUF167"/>
    <property type="match status" value="1"/>
</dbReference>
<feature type="domain" description="STEEP1" evidence="2">
    <location>
        <begin position="17"/>
        <end position="117"/>
    </location>
</feature>
<dbReference type="InterPro" id="IPR053323">
    <property type="entry name" value="UPF0235"/>
</dbReference>
<dbReference type="Pfam" id="PF25809">
    <property type="entry name" value="STEEP1"/>
    <property type="match status" value="1"/>
</dbReference>
<dbReference type="SMART" id="SM01152">
    <property type="entry name" value="DUF167"/>
    <property type="match status" value="1"/>
</dbReference>
<dbReference type="InterPro" id="IPR036591">
    <property type="entry name" value="YggU-like_sf"/>
</dbReference>
<dbReference type="InterPro" id="IPR003746">
    <property type="entry name" value="DUF167"/>
</dbReference>
<accession>A0AAV1HRL6</accession>